<dbReference type="Proteomes" id="UP001176941">
    <property type="component" value="Chromosome 3"/>
</dbReference>
<keyword evidence="3" id="KW-1185">Reference proteome</keyword>
<dbReference type="EMBL" id="OX459939">
    <property type="protein sequence ID" value="CAI9170709.1"/>
    <property type="molecule type" value="Genomic_DNA"/>
</dbReference>
<evidence type="ECO:0000256" key="1">
    <source>
        <dbReference type="SAM" id="MobiDB-lite"/>
    </source>
</evidence>
<evidence type="ECO:0000313" key="3">
    <source>
        <dbReference type="Proteomes" id="UP001176941"/>
    </source>
</evidence>
<feature type="region of interest" description="Disordered" evidence="1">
    <location>
        <begin position="1"/>
        <end position="79"/>
    </location>
</feature>
<protein>
    <submittedName>
        <fullName evidence="2">Uncharacterized protein</fullName>
    </submittedName>
</protein>
<reference evidence="2" key="1">
    <citation type="submission" date="2023-04" db="EMBL/GenBank/DDBJ databases">
        <authorList>
            <consortium name="ELIXIR-Norway"/>
        </authorList>
    </citation>
    <scope>NUCLEOTIDE SEQUENCE [LARGE SCALE GENOMIC DNA]</scope>
</reference>
<sequence>MPAVTASSKDLVERQQGSLVLFPGGDEGGSETGSQGVCPASPGDLGHTESPGGCLGPEQLPPSSRGTRERYPFVPPPPPFSLFRSGSTEAFPRGNHATLGIRPRGNTPLVLTCQLCCQLLSDLTCPSHLTPPGLFSASKPVRATEQTALESLTVPF</sequence>
<organism evidence="2 3">
    <name type="scientific">Rangifer tarandus platyrhynchus</name>
    <name type="common">Svalbard reindeer</name>
    <dbReference type="NCBI Taxonomy" id="3082113"/>
    <lineage>
        <taxon>Eukaryota</taxon>
        <taxon>Metazoa</taxon>
        <taxon>Chordata</taxon>
        <taxon>Craniata</taxon>
        <taxon>Vertebrata</taxon>
        <taxon>Euteleostomi</taxon>
        <taxon>Mammalia</taxon>
        <taxon>Eutheria</taxon>
        <taxon>Laurasiatheria</taxon>
        <taxon>Artiodactyla</taxon>
        <taxon>Ruminantia</taxon>
        <taxon>Pecora</taxon>
        <taxon>Cervidae</taxon>
        <taxon>Odocoileinae</taxon>
        <taxon>Rangifer</taxon>
    </lineage>
</organism>
<accession>A0ABN8ZAD6</accession>
<gene>
    <name evidence="2" type="ORF">MRATA1EN1_LOCUS19671</name>
</gene>
<evidence type="ECO:0000313" key="2">
    <source>
        <dbReference type="EMBL" id="CAI9170709.1"/>
    </source>
</evidence>
<proteinExistence type="predicted"/>
<name>A0ABN8ZAD6_RANTA</name>